<dbReference type="InterPro" id="IPR017261">
    <property type="entry name" value="DNA_mismatch_repair_MutS/MSH"/>
</dbReference>
<name>A0AAJ0CIS4_9HYPO</name>
<gene>
    <name evidence="12" type="primary">MSH4_2</name>
    <name evidence="12" type="ORF">QQS21_009918</name>
</gene>
<dbReference type="GO" id="GO:0005524">
    <property type="term" value="F:ATP binding"/>
    <property type="evidence" value="ECO:0007669"/>
    <property type="project" value="UniProtKB-KW"/>
</dbReference>
<dbReference type="Gene3D" id="3.40.50.300">
    <property type="entry name" value="P-loop containing nucleotide triphosphate hydrolases"/>
    <property type="match status" value="1"/>
</dbReference>
<dbReference type="Pfam" id="PF00488">
    <property type="entry name" value="MutS_V"/>
    <property type="match status" value="1"/>
</dbReference>
<feature type="domain" description="DNA mismatch repair proteins mutS family" evidence="11">
    <location>
        <begin position="658"/>
        <end position="674"/>
    </location>
</feature>
<protein>
    <recommendedName>
        <fullName evidence="2 9">DNA mismatch repair protein MSH3</fullName>
    </recommendedName>
    <alternativeName>
        <fullName evidence="2 9">DNA mismatch repair protein MSH3</fullName>
    </alternativeName>
    <alternativeName>
        <fullName evidence="8">MutS protein homolog 3</fullName>
    </alternativeName>
</protein>
<evidence type="ECO:0000313" key="13">
    <source>
        <dbReference type="Proteomes" id="UP001251528"/>
    </source>
</evidence>
<keyword evidence="3" id="KW-0547">Nucleotide-binding</keyword>
<dbReference type="InterPro" id="IPR000432">
    <property type="entry name" value="DNA_mismatch_repair_MutS_C"/>
</dbReference>
<organism evidence="12 13">
    <name type="scientific">Conoideocrella luteorostrata</name>
    <dbReference type="NCBI Taxonomy" id="1105319"/>
    <lineage>
        <taxon>Eukaryota</taxon>
        <taxon>Fungi</taxon>
        <taxon>Dikarya</taxon>
        <taxon>Ascomycota</taxon>
        <taxon>Pezizomycotina</taxon>
        <taxon>Sordariomycetes</taxon>
        <taxon>Hypocreomycetidae</taxon>
        <taxon>Hypocreales</taxon>
        <taxon>Clavicipitaceae</taxon>
        <taxon>Conoideocrella</taxon>
    </lineage>
</organism>
<dbReference type="GO" id="GO:0006298">
    <property type="term" value="P:mismatch repair"/>
    <property type="evidence" value="ECO:0007669"/>
    <property type="project" value="InterPro"/>
</dbReference>
<sequence>MPRSSKSSRVTKSPYFRAQTSIGSRDELPSATARSCTPAPDDDDGQHDPPSLINSPRSRTFRSSTSFSVSRPSTTVSGRRSRPGTLSTVLGTNDHQTIICAVGEARGVSRSVGIALVNITLGEAILSQICDNQSYVKTVHKLQMANPSRIIFMSTACPPNKDSVLFLLVNELLNDAQIEVCDRSAWSETDGLQYIEDLAFESDIDPIKVAIQGKYYSVSSFAASLEIVRNLSNPKSKDSLYGVLNQTITPMGSRMLRSNILQPPTAYDTFIGPRYDALEELTGEEEMFRSIRKALGNFKDVEKILTKIITVSGKSTIPQAEEQINHVLMMKTFLESVPDLYQALSPCKCPLLLKIRDICHPDVTSPVLSRIRTVIEADVTLMSSPLDMRNARTFAVKPGINGMLDVARQTYKELTEEIYLHVDDIEKEFGIRPTVKYDNGRKYWFRLAGVTADGNGIPPIFINVIGKKNHVECQTMPLVKLNVRLSETSSEIVVRSDAIIQELIVNFREASPQLFRVCESVALVDMVSSFAHISTIGDYTRPEFTGTFALRSARHPILDKIMTEKFVPNDYYAAEQNCFQIVTGCNMAGKTTYIRGAALLQIMAQVGCFIPAVYASFSVIHNIFARVSLCDSPEANLSTFSVEMREMAFILRNVDDKSLVIVDELGRGTSTRDGLAIAIAMSEALIQSRAFVWFATHFVDLVHVLRDRPGVVSLHLASTRKISEDGVLQLSMLYKATAGTVDTTQHYGIDLARSLGFPESFTDRAEEVAKEIRQRREQSWQNSEAQRLLARRKLVLNLHQSLKQAAEHGDRQALPGYLKRLQEEFITRMNDLNVSSSSD</sequence>
<evidence type="ECO:0000313" key="12">
    <source>
        <dbReference type="EMBL" id="KAK2592399.1"/>
    </source>
</evidence>
<evidence type="ECO:0000256" key="6">
    <source>
        <dbReference type="ARBA" id="ARBA00023254"/>
    </source>
</evidence>
<dbReference type="PIRSF" id="PIRSF037677">
    <property type="entry name" value="DNA_mis_repair_Msh6"/>
    <property type="match status" value="1"/>
</dbReference>
<feature type="region of interest" description="Disordered" evidence="10">
    <location>
        <begin position="1"/>
        <end position="88"/>
    </location>
</feature>
<evidence type="ECO:0000256" key="8">
    <source>
        <dbReference type="ARBA" id="ARBA00029792"/>
    </source>
</evidence>
<proteinExistence type="inferred from homology"/>
<accession>A0AAJ0CIS4</accession>
<dbReference type="InterPro" id="IPR007861">
    <property type="entry name" value="DNA_mismatch_repair_MutS_clamp"/>
</dbReference>
<dbReference type="GO" id="GO:0030983">
    <property type="term" value="F:mismatched DNA binding"/>
    <property type="evidence" value="ECO:0007669"/>
    <property type="project" value="InterPro"/>
</dbReference>
<evidence type="ECO:0000256" key="10">
    <source>
        <dbReference type="SAM" id="MobiDB-lite"/>
    </source>
</evidence>
<comment type="subunit">
    <text evidence="7">Heterodimer consisting of MSH2-MSH3 (MutS beta). Forms a ternary complex with MutL alpha (MLH1-PMS1).</text>
</comment>
<evidence type="ECO:0000256" key="3">
    <source>
        <dbReference type="ARBA" id="ARBA00022741"/>
    </source>
</evidence>
<comment type="similarity">
    <text evidence="1">Belongs to the DNA mismatch repair MutS family. MSH3 subfamily.</text>
</comment>
<dbReference type="InterPro" id="IPR045076">
    <property type="entry name" value="MutS"/>
</dbReference>
<evidence type="ECO:0000259" key="11">
    <source>
        <dbReference type="PROSITE" id="PS00486"/>
    </source>
</evidence>
<dbReference type="SMART" id="SM00534">
    <property type="entry name" value="MUTSac"/>
    <property type="match status" value="1"/>
</dbReference>
<dbReference type="InterPro" id="IPR007696">
    <property type="entry name" value="DNA_mismatch_repair_MutS_core"/>
</dbReference>
<dbReference type="InterPro" id="IPR036187">
    <property type="entry name" value="DNA_mismatch_repair_MutS_sf"/>
</dbReference>
<dbReference type="PANTHER" id="PTHR11361">
    <property type="entry name" value="DNA MISMATCH REPAIR PROTEIN MUTS FAMILY MEMBER"/>
    <property type="match status" value="1"/>
</dbReference>
<dbReference type="GO" id="GO:0007131">
    <property type="term" value="P:reciprocal meiotic recombination"/>
    <property type="evidence" value="ECO:0007669"/>
    <property type="project" value="TreeGrafter"/>
</dbReference>
<evidence type="ECO:0000256" key="7">
    <source>
        <dbReference type="ARBA" id="ARBA00025902"/>
    </source>
</evidence>
<evidence type="ECO:0000256" key="5">
    <source>
        <dbReference type="ARBA" id="ARBA00023125"/>
    </source>
</evidence>
<dbReference type="PANTHER" id="PTHR11361:SF21">
    <property type="entry name" value="MUTS PROTEIN HOMOLOG 4"/>
    <property type="match status" value="1"/>
</dbReference>
<dbReference type="Proteomes" id="UP001251528">
    <property type="component" value="Unassembled WGS sequence"/>
</dbReference>
<dbReference type="PROSITE" id="PS00486">
    <property type="entry name" value="DNA_MISMATCH_REPAIR_2"/>
    <property type="match status" value="1"/>
</dbReference>
<dbReference type="FunFam" id="3.40.50.300:FF:000870">
    <property type="entry name" value="MutS protein homolog 4"/>
    <property type="match status" value="1"/>
</dbReference>
<keyword evidence="4" id="KW-0067">ATP-binding</keyword>
<feature type="compositionally biased region" description="Low complexity" evidence="10">
    <location>
        <begin position="55"/>
        <end position="77"/>
    </location>
</feature>
<keyword evidence="6" id="KW-0469">Meiosis</keyword>
<dbReference type="GO" id="GO:0005634">
    <property type="term" value="C:nucleus"/>
    <property type="evidence" value="ECO:0007669"/>
    <property type="project" value="TreeGrafter"/>
</dbReference>
<dbReference type="InterPro" id="IPR027417">
    <property type="entry name" value="P-loop_NTPase"/>
</dbReference>
<keyword evidence="5" id="KW-0238">DNA-binding</keyword>
<dbReference type="EMBL" id="JASWJB010000269">
    <property type="protein sequence ID" value="KAK2592399.1"/>
    <property type="molecule type" value="Genomic_DNA"/>
</dbReference>
<feature type="compositionally biased region" description="Polar residues" evidence="10">
    <location>
        <begin position="1"/>
        <end position="11"/>
    </location>
</feature>
<evidence type="ECO:0000256" key="9">
    <source>
        <dbReference type="ARBA" id="ARBA00073774"/>
    </source>
</evidence>
<dbReference type="AlphaFoldDB" id="A0AAJ0CIS4"/>
<reference evidence="12" key="1">
    <citation type="submission" date="2023-06" db="EMBL/GenBank/DDBJ databases">
        <title>Conoideocrella luteorostrata (Hypocreales: Clavicipitaceae), a potential biocontrol fungus for elongate hemlock scale in United States Christmas tree production areas.</title>
        <authorList>
            <person name="Barrett H."/>
            <person name="Lovett B."/>
            <person name="Macias A.M."/>
            <person name="Stajich J.E."/>
            <person name="Kasson M.T."/>
        </authorList>
    </citation>
    <scope>NUCLEOTIDE SEQUENCE</scope>
    <source>
        <strain evidence="12">ARSEF 14590</strain>
    </source>
</reference>
<dbReference type="SUPFAM" id="SSF52540">
    <property type="entry name" value="P-loop containing nucleoside triphosphate hydrolases"/>
    <property type="match status" value="1"/>
</dbReference>
<dbReference type="SMART" id="SM00533">
    <property type="entry name" value="MUTSd"/>
    <property type="match status" value="1"/>
</dbReference>
<comment type="caution">
    <text evidence="12">The sequence shown here is derived from an EMBL/GenBank/DDBJ whole genome shotgun (WGS) entry which is preliminary data.</text>
</comment>
<dbReference type="Pfam" id="PF05190">
    <property type="entry name" value="MutS_IV"/>
    <property type="match status" value="1"/>
</dbReference>
<dbReference type="SUPFAM" id="SSF48334">
    <property type="entry name" value="DNA repair protein MutS, domain III"/>
    <property type="match status" value="1"/>
</dbReference>
<evidence type="ECO:0000256" key="4">
    <source>
        <dbReference type="ARBA" id="ARBA00022840"/>
    </source>
</evidence>
<dbReference type="GO" id="GO:0140664">
    <property type="term" value="F:ATP-dependent DNA damage sensor activity"/>
    <property type="evidence" value="ECO:0007669"/>
    <property type="project" value="InterPro"/>
</dbReference>
<evidence type="ECO:0000256" key="1">
    <source>
        <dbReference type="ARBA" id="ARBA00007094"/>
    </source>
</evidence>
<evidence type="ECO:0000256" key="2">
    <source>
        <dbReference type="ARBA" id="ARBA00022151"/>
    </source>
</evidence>
<dbReference type="Gene3D" id="1.10.1420.10">
    <property type="match status" value="2"/>
</dbReference>
<keyword evidence="13" id="KW-1185">Reference proteome</keyword>
<dbReference type="Pfam" id="PF05192">
    <property type="entry name" value="MutS_III"/>
    <property type="match status" value="1"/>
</dbReference>